<proteinExistence type="predicted"/>
<keyword evidence="7" id="KW-0966">Cell projection</keyword>
<dbReference type="EMBL" id="CABPRJ010000950">
    <property type="protein sequence ID" value="VVC31681.1"/>
    <property type="molecule type" value="Genomic_DNA"/>
</dbReference>
<comment type="subcellular location">
    <subcellularLocation>
        <location evidence="1">Cytoplasm</location>
        <location evidence="1">Cytoskeleton</location>
        <location evidence="1">Cilium basal body</location>
    </subcellularLocation>
    <subcellularLocation>
        <location evidence="2">Cytoplasm</location>
        <location evidence="2">Cytoskeleton</location>
        <location evidence="2">Microtubule organizing center</location>
        <location evidence="2">Centrosome</location>
    </subcellularLocation>
</comment>
<feature type="coiled-coil region" evidence="8">
    <location>
        <begin position="945"/>
        <end position="972"/>
    </location>
</feature>
<keyword evidence="4" id="KW-0970">Cilium biogenesis/degradation</keyword>
<feature type="coiled-coil region" evidence="8">
    <location>
        <begin position="1003"/>
        <end position="1085"/>
    </location>
</feature>
<keyword evidence="3" id="KW-0963">Cytoplasm</keyword>
<feature type="coiled-coil region" evidence="8">
    <location>
        <begin position="202"/>
        <end position="358"/>
    </location>
</feature>
<evidence type="ECO:0000256" key="8">
    <source>
        <dbReference type="SAM" id="Coils"/>
    </source>
</evidence>
<feature type="coiled-coil region" evidence="8">
    <location>
        <begin position="835"/>
        <end position="865"/>
    </location>
</feature>
<feature type="coiled-coil region" evidence="8">
    <location>
        <begin position="1519"/>
        <end position="1701"/>
    </location>
</feature>
<feature type="coiled-coil region" evidence="8">
    <location>
        <begin position="680"/>
        <end position="749"/>
    </location>
</feature>
<evidence type="ECO:0000256" key="2">
    <source>
        <dbReference type="ARBA" id="ARBA00004300"/>
    </source>
</evidence>
<dbReference type="PANTHER" id="PTHR18879">
    <property type="entry name" value="CENTROSOMAL PROTEIN OF 290 KDA"/>
    <property type="match status" value="1"/>
</dbReference>
<accession>A0A5E4ML68</accession>
<evidence type="ECO:0000256" key="1">
    <source>
        <dbReference type="ARBA" id="ARBA00004120"/>
    </source>
</evidence>
<organism evidence="9 10">
    <name type="scientific">Cinara cedri</name>
    <dbReference type="NCBI Taxonomy" id="506608"/>
    <lineage>
        <taxon>Eukaryota</taxon>
        <taxon>Metazoa</taxon>
        <taxon>Ecdysozoa</taxon>
        <taxon>Arthropoda</taxon>
        <taxon>Hexapoda</taxon>
        <taxon>Insecta</taxon>
        <taxon>Pterygota</taxon>
        <taxon>Neoptera</taxon>
        <taxon>Paraneoptera</taxon>
        <taxon>Hemiptera</taxon>
        <taxon>Sternorrhyncha</taxon>
        <taxon>Aphidomorpha</taxon>
        <taxon>Aphidoidea</taxon>
        <taxon>Aphididae</taxon>
        <taxon>Lachninae</taxon>
        <taxon>Cinara</taxon>
    </lineage>
</organism>
<feature type="coiled-coil region" evidence="8">
    <location>
        <begin position="1290"/>
        <end position="1338"/>
    </location>
</feature>
<dbReference type="Gene3D" id="6.10.250.1820">
    <property type="match status" value="1"/>
</dbReference>
<dbReference type="GO" id="GO:1905515">
    <property type="term" value="P:non-motile cilium assembly"/>
    <property type="evidence" value="ECO:0007669"/>
    <property type="project" value="TreeGrafter"/>
</dbReference>
<evidence type="ECO:0000313" key="9">
    <source>
        <dbReference type="EMBL" id="VVC31681.1"/>
    </source>
</evidence>
<gene>
    <name evidence="9" type="ORF">CINCED_3A003339</name>
</gene>
<evidence type="ECO:0000256" key="7">
    <source>
        <dbReference type="ARBA" id="ARBA00023273"/>
    </source>
</evidence>
<evidence type="ECO:0000256" key="6">
    <source>
        <dbReference type="ARBA" id="ARBA00023212"/>
    </source>
</evidence>
<feature type="coiled-coil region" evidence="8">
    <location>
        <begin position="1372"/>
        <end position="1467"/>
    </location>
</feature>
<name>A0A5E4ML68_9HEMI</name>
<feature type="coiled-coil region" evidence="8">
    <location>
        <begin position="386"/>
        <end position="486"/>
    </location>
</feature>
<evidence type="ECO:0000313" key="10">
    <source>
        <dbReference type="Proteomes" id="UP000325440"/>
    </source>
</evidence>
<protein>
    <recommendedName>
        <fullName evidence="11">Centrosomal protein of 290kDa coiled-coil region domain-containing protein</fullName>
    </recommendedName>
</protein>
<dbReference type="GO" id="GO:0097711">
    <property type="term" value="P:ciliary basal body-plasma membrane docking"/>
    <property type="evidence" value="ECO:0007669"/>
    <property type="project" value="TreeGrafter"/>
</dbReference>
<keyword evidence="10" id="KW-1185">Reference proteome</keyword>
<reference evidence="9 10" key="1">
    <citation type="submission" date="2019-08" db="EMBL/GenBank/DDBJ databases">
        <authorList>
            <person name="Alioto T."/>
            <person name="Alioto T."/>
            <person name="Gomez Garrido J."/>
        </authorList>
    </citation>
    <scope>NUCLEOTIDE SEQUENCE [LARGE SCALE GENOMIC DNA]</scope>
</reference>
<keyword evidence="5 8" id="KW-0175">Coiled coil</keyword>
<evidence type="ECO:0000256" key="4">
    <source>
        <dbReference type="ARBA" id="ARBA00022794"/>
    </source>
</evidence>
<dbReference type="Proteomes" id="UP000325440">
    <property type="component" value="Unassembled WGS sequence"/>
</dbReference>
<evidence type="ECO:0000256" key="3">
    <source>
        <dbReference type="ARBA" id="ARBA00022490"/>
    </source>
</evidence>
<dbReference type="InterPro" id="IPR026201">
    <property type="entry name" value="Cep290"/>
</dbReference>
<dbReference type="PANTHER" id="PTHR18879:SF20">
    <property type="entry name" value="CENTROSOMAL PROTEIN OF 290 KDA"/>
    <property type="match status" value="1"/>
</dbReference>
<dbReference type="GO" id="GO:0034451">
    <property type="term" value="C:centriolar satellite"/>
    <property type="evidence" value="ECO:0007669"/>
    <property type="project" value="TreeGrafter"/>
</dbReference>
<dbReference type="OrthoDB" id="6351660at2759"/>
<evidence type="ECO:0000256" key="5">
    <source>
        <dbReference type="ARBA" id="ARBA00023054"/>
    </source>
</evidence>
<evidence type="ECO:0008006" key="11">
    <source>
        <dbReference type="Google" id="ProtNLM"/>
    </source>
</evidence>
<dbReference type="GO" id="GO:0035869">
    <property type="term" value="C:ciliary transition zone"/>
    <property type="evidence" value="ECO:0007669"/>
    <property type="project" value="TreeGrafter"/>
</dbReference>
<dbReference type="GO" id="GO:1905349">
    <property type="term" value="P:ciliary transition zone assembly"/>
    <property type="evidence" value="ECO:0007669"/>
    <property type="project" value="TreeGrafter"/>
</dbReference>
<feature type="coiled-coil region" evidence="8">
    <location>
        <begin position="105"/>
        <end position="167"/>
    </location>
</feature>
<feature type="coiled-coil region" evidence="8">
    <location>
        <begin position="1740"/>
        <end position="1830"/>
    </location>
</feature>
<sequence>MVQLELRKMLAVSADEMNEQDLDQWYKEVTLTECTQLDFNMNQKQCENMFKIFRRILMYKGEQVDSLMTEIEDLATKQGEEEARKLKEEEMRSINVDDLSQNEQTELIRKELTRLELENERLLSDVQQQKQEVDFKVKEIDKIFSQLSKVETERDLLRRELDAIQDESSGHQLDDHPLEDNLSMAERFRDLTESVRQKNQHITQILNDIESSEKENKMLKQLLTNTKTELQNATIHLNTLSAEFGNMKCLQDEYIDRIKTLELNDKGLRNQISELVTEKERCEEQIEELGEELESRIKQLMELLSKKDEEITNYKSRIGSTDSIANQNAYLAKLQETVARQEDQIMEFQKQVHQATNDLNRSSAALEHQKILHTELLQKSNESPELKDLRTKLSKTQKQLELALDKSQKAEEDATEKAEQISKLIIRVREFESGEYGLEEAMEDIRKLKKELNTRDNQIKELIESSNQLHQEADLLEQDNLAMREKLGLSVDDVVRPKGMMARHKEAYTKITTLQKELDDCKEIIVNLKLKNRSLSKSTDSVKYISSKEKDIIDNTIQSEMSKQDVDIGSELEDNVKELIEENESLRKGMHEILDSVHNQDGSSVVRIECQSLERLLEAMDARHVAGWYQPGMRLLARINNLEGVNSNLRHQLHSLHDSLTETKQQLINIQNEEKHKKCNVTEEEKDDELSNCLKELQNEREKSHALEEEIKLFQNKFHQLRDEMKLLNNEYDNEKHKMQSLVDELETKLKTNCDKENDLRKQLIELESSWKTMLEDPDENKRQLSHNIIKVTGLTEELQATKRMYEYCVQTEQTLKKEKQKAIEEIWAVKATNSIEMENLLKIQEQQKNELNKLYDKMKNLIDISEYKVLKQDFETLTAKHREILHLVLFKEDTLKLLTESLMTEVTILKDQRLNFVIGVDKFYGTDDELASVKADNIVCKQRAEHSEKMYSLLKDQMKEMETRCKSLEQNICDMFEANLQCQTEEVRLRETTVNMVDELEYVKMANRLNDAQNNLEEANGERTRLLRVLEIAQNQVRDLEQHHKRQDHQYDVMQRRIIQLQSLSDEKATIDKLMREIANHEVNQMATSVEEMRLKTLIQDQQTIIAGLECKNNKIVEQHDLITERYKTKIMRLEKMIFELQRRYHGSISLVTEQIWVQHKQKLEEALCITYRKWISDETKNVEEIVYIPTKATEDFRSKYTQLQLKELKIQLAYDDLQKKNQLFMERIEKQDCFIDSLEKEIVRIDLDCMHNYLLWGIQDFCSNDIKSQPKKLDKQISVQSENNFRTLEGLEDLNRQLKITNNNILTEKENNDKIIKKQQMILKELEDAKVRLEKGIIEKDDHIRKLAIELATNETPEDDTQNPALLATIESLETIISKKEETINRLQELLKECREEHTKEIIELQKKAEAQNIEENKEKTQKNISSPIHSENIKSVVNQYMLRITDLEDRLKQADDELKQTYSEKEHWSGVAERRLKEMEQMKSEDDSKEKDREIIRLNEIIIGFQNRRDTLPAQRNRLRVEVDKMKKKLNEYERREKEDKSEIQKLRQQLIYRPPTGGKRDEAMTVVKEEVLSKKIKTLEIQLDEYKKKDEQNKLLRKLKSDEKVGKWEMNKRRQVTNEKLQNQLVEINRECDSLRLNNQRLRDNLIRMEKERNVLELKLKSANVIVQSSVLSNSLVNELTLEKDRLSKELYTLRAAKEMISGGSSLAEVVVELRRKISTLELLQKGGSNALVKEVEILKDSKHRLIKIKDDLEEENAQLRKTIDRLQSTDLSGLSSLSSDSDYPGINKKRTEKLERLVIMLRTAIEKLKEENKNLSLERTVTNTDDKSYVEKLQSELQTTQGFYLDSTEKCSQLEQQLCDYRSQYEAVLTENEQLKNQVEKKCYLLAKTKKMLEKAAAREQLIIEPNRQSFINT</sequence>
<keyword evidence="6" id="KW-0206">Cytoskeleton</keyword>